<dbReference type="OrthoDB" id="10064970at2759"/>
<evidence type="ECO:0000313" key="11">
    <source>
        <dbReference type="Proteomes" id="UP000663842"/>
    </source>
</evidence>
<evidence type="ECO:0000313" key="3">
    <source>
        <dbReference type="EMBL" id="CAF1597800.1"/>
    </source>
</evidence>
<proteinExistence type="predicted"/>
<evidence type="ECO:0000313" key="10">
    <source>
        <dbReference type="EMBL" id="CAF4273958.1"/>
    </source>
</evidence>
<dbReference type="EMBL" id="CAJNOV010016958">
    <property type="protein sequence ID" value="CAF1597800.1"/>
    <property type="molecule type" value="Genomic_DNA"/>
</dbReference>
<dbReference type="Proteomes" id="UP000663842">
    <property type="component" value="Unassembled WGS sequence"/>
</dbReference>
<evidence type="ECO:0000313" key="9">
    <source>
        <dbReference type="EMBL" id="CAF4115281.1"/>
    </source>
</evidence>
<dbReference type="EMBL" id="CAJOBF010003911">
    <property type="protein sequence ID" value="CAF4115281.1"/>
    <property type="molecule type" value="Genomic_DNA"/>
</dbReference>
<keyword evidence="12" id="KW-1185">Reference proteome</keyword>
<gene>
    <name evidence="6" type="ORF">BYL167_LOCUS15506</name>
    <name evidence="3" type="ORF">CJN711_LOCUS34783</name>
    <name evidence="7" type="ORF">GIL414_LOCUS14460</name>
    <name evidence="2" type="ORF">KQP761_LOCUS17935</name>
    <name evidence="4" type="ORF">MBJ925_LOCUS24864</name>
    <name evidence="8" type="ORF">OVN521_LOCUS21233</name>
    <name evidence="10" type="ORF">SMN809_LOCUS24956</name>
    <name evidence="9" type="ORF">UXM345_LOCUS23081</name>
    <name evidence="5" type="ORF">XDN619_LOCUS23471</name>
</gene>
<organism evidence="9 11">
    <name type="scientific">Rotaria magnacalcarata</name>
    <dbReference type="NCBI Taxonomy" id="392030"/>
    <lineage>
        <taxon>Eukaryota</taxon>
        <taxon>Metazoa</taxon>
        <taxon>Spiralia</taxon>
        <taxon>Gnathifera</taxon>
        <taxon>Rotifera</taxon>
        <taxon>Eurotatoria</taxon>
        <taxon>Bdelloidea</taxon>
        <taxon>Philodinida</taxon>
        <taxon>Philodinidae</taxon>
        <taxon>Rotaria</taxon>
    </lineage>
</organism>
<dbReference type="EMBL" id="CAJNOW010009106">
    <property type="protein sequence ID" value="CAF1554951.1"/>
    <property type="molecule type" value="Genomic_DNA"/>
</dbReference>
<dbReference type="Proteomes" id="UP000681967">
    <property type="component" value="Unassembled WGS sequence"/>
</dbReference>
<name>A0A819VVV1_9BILA</name>
<dbReference type="Proteomes" id="UP000676336">
    <property type="component" value="Unassembled WGS sequence"/>
</dbReference>
<evidence type="ECO:0000313" key="6">
    <source>
        <dbReference type="EMBL" id="CAF4034200.1"/>
    </source>
</evidence>
<reference evidence="9" key="1">
    <citation type="submission" date="2021-02" db="EMBL/GenBank/DDBJ databases">
        <authorList>
            <person name="Nowell W R."/>
        </authorList>
    </citation>
    <scope>NUCLEOTIDE SEQUENCE</scope>
</reference>
<dbReference type="EMBL" id="CAJNRE010012982">
    <property type="protein sequence ID" value="CAF2115379.1"/>
    <property type="molecule type" value="Genomic_DNA"/>
</dbReference>
<dbReference type="AlphaFoldDB" id="A0A819VVV1"/>
<evidence type="ECO:0000313" key="8">
    <source>
        <dbReference type="EMBL" id="CAF4107468.1"/>
    </source>
</evidence>
<dbReference type="Proteomes" id="UP000663866">
    <property type="component" value="Unassembled WGS sequence"/>
</dbReference>
<evidence type="ECO:0000313" key="12">
    <source>
        <dbReference type="Proteomes" id="UP000663866"/>
    </source>
</evidence>
<evidence type="ECO:0000313" key="4">
    <source>
        <dbReference type="EMBL" id="CAF2115379.1"/>
    </source>
</evidence>
<accession>A0A819VVV1</accession>
<dbReference type="Proteomes" id="UP000681720">
    <property type="component" value="Unassembled WGS sequence"/>
</dbReference>
<dbReference type="Proteomes" id="UP000663824">
    <property type="component" value="Unassembled WGS sequence"/>
</dbReference>
<evidence type="ECO:0000313" key="2">
    <source>
        <dbReference type="EMBL" id="CAF1554951.1"/>
    </source>
</evidence>
<sequence length="245" mass="28057">MRQTERPTMRKFEENFISFPAFYSIEINAQVLTFILLLVLNKTLPTESLNICLFSSQPCGNMFHCARAVTGPFTTMTNFTVQELLSKARKISILNEIKTLEGSNTDSNAIKFPVHHKQHQNNLSSSMLTNLDGITIEKIEENINEASEYAKSFMEKLEMSSLMKKNNVFELNDLCLRMRNDLENMIYIADDYEQTINSYLSSSDSNDEIDQEHDSEDGCAPSTKDGFNGMRIYSSITDKDKEKFF</sequence>
<dbReference type="EMBL" id="CAJOBG010004369">
    <property type="protein sequence ID" value="CAF4107468.1"/>
    <property type="molecule type" value="Genomic_DNA"/>
</dbReference>
<dbReference type="EMBL" id="CAJOBI010031285">
    <property type="protein sequence ID" value="CAF4273958.1"/>
    <property type="molecule type" value="Genomic_DNA"/>
</dbReference>
<dbReference type="Proteomes" id="UP000663855">
    <property type="component" value="Unassembled WGS sequence"/>
</dbReference>
<dbReference type="Proteomes" id="UP000663834">
    <property type="component" value="Unassembled WGS sequence"/>
</dbReference>
<evidence type="ECO:0000313" key="5">
    <source>
        <dbReference type="EMBL" id="CAF2124713.1"/>
    </source>
</evidence>
<evidence type="ECO:0000256" key="1">
    <source>
        <dbReference type="SAM" id="MobiDB-lite"/>
    </source>
</evidence>
<feature type="region of interest" description="Disordered" evidence="1">
    <location>
        <begin position="202"/>
        <end position="224"/>
    </location>
</feature>
<dbReference type="EMBL" id="CAJOBH010005742">
    <property type="protein sequence ID" value="CAF4034200.1"/>
    <property type="molecule type" value="Genomic_DNA"/>
</dbReference>
<dbReference type="Proteomes" id="UP000663887">
    <property type="component" value="Unassembled WGS sequence"/>
</dbReference>
<feature type="compositionally biased region" description="Acidic residues" evidence="1">
    <location>
        <begin position="205"/>
        <end position="217"/>
    </location>
</feature>
<evidence type="ECO:0000313" key="7">
    <source>
        <dbReference type="EMBL" id="CAF4051499.1"/>
    </source>
</evidence>
<protein>
    <submittedName>
        <fullName evidence="9">Uncharacterized protein</fullName>
    </submittedName>
</protein>
<dbReference type="EMBL" id="CAJNRG010010705">
    <property type="protein sequence ID" value="CAF2124713.1"/>
    <property type="molecule type" value="Genomic_DNA"/>
</dbReference>
<dbReference type="EMBL" id="CAJOBJ010006120">
    <property type="protein sequence ID" value="CAF4051499.1"/>
    <property type="molecule type" value="Genomic_DNA"/>
</dbReference>
<comment type="caution">
    <text evidence="9">The sequence shown here is derived from an EMBL/GenBank/DDBJ whole genome shotgun (WGS) entry which is preliminary data.</text>
</comment>